<organism evidence="2">
    <name type="scientific">marine sediment metagenome</name>
    <dbReference type="NCBI Taxonomy" id="412755"/>
    <lineage>
        <taxon>unclassified sequences</taxon>
        <taxon>metagenomes</taxon>
        <taxon>ecological metagenomes</taxon>
    </lineage>
</organism>
<dbReference type="EMBL" id="LAZR01016590">
    <property type="protein sequence ID" value="KKM03845.1"/>
    <property type="molecule type" value="Genomic_DNA"/>
</dbReference>
<name>A0A0F9GYI6_9ZZZZ</name>
<comment type="caution">
    <text evidence="2">The sequence shown here is derived from an EMBL/GenBank/DDBJ whole genome shotgun (WGS) entry which is preliminary data.</text>
</comment>
<reference evidence="2" key="1">
    <citation type="journal article" date="2015" name="Nature">
        <title>Complex archaea that bridge the gap between prokaryotes and eukaryotes.</title>
        <authorList>
            <person name="Spang A."/>
            <person name="Saw J.H."/>
            <person name="Jorgensen S.L."/>
            <person name="Zaremba-Niedzwiedzka K."/>
            <person name="Martijn J."/>
            <person name="Lind A.E."/>
            <person name="van Eijk R."/>
            <person name="Schleper C."/>
            <person name="Guy L."/>
            <person name="Ettema T.J."/>
        </authorList>
    </citation>
    <scope>NUCLEOTIDE SEQUENCE</scope>
</reference>
<dbReference type="AlphaFoldDB" id="A0A0F9GYI6"/>
<protein>
    <submittedName>
        <fullName evidence="2">Uncharacterized protein</fullName>
    </submittedName>
</protein>
<evidence type="ECO:0000256" key="1">
    <source>
        <dbReference type="SAM" id="MobiDB-lite"/>
    </source>
</evidence>
<accession>A0A0F9GYI6</accession>
<gene>
    <name evidence="2" type="ORF">LCGC14_1770350</name>
</gene>
<feature type="region of interest" description="Disordered" evidence="1">
    <location>
        <begin position="1"/>
        <end position="34"/>
    </location>
</feature>
<evidence type="ECO:0000313" key="2">
    <source>
        <dbReference type="EMBL" id="KKM03845.1"/>
    </source>
</evidence>
<proteinExistence type="predicted"/>
<sequence>MQNPQPAASHFINGQPVEDRAGDTITRLPPPSPLPMVVGDNMALDNWRSRGPFGAVQNFGGILIVTQSLENHMALVNLLDQLRAVTRDNGDPGGPDRPEAMFTPDGKPAGWVAALLARARAGKLSKFSSVLVRKIAGRTFARIGGIWFDASLRSKAKIHLVRRASPAEDALRAAAGKLQACFALGRYVILAAGKHKAVSLDALGIVKADDPTLKRILAAIRK</sequence>